<reference evidence="13" key="1">
    <citation type="journal article" date="2011" name="Nat. Biotechnol.">
        <title>Genome sequencing and comparison of two nonhuman primate animal models, the cynomolgus and Chinese rhesus macaques.</title>
        <authorList>
            <person name="Yan G."/>
            <person name="Zhang G."/>
            <person name="Fang X."/>
            <person name="Zhang Y."/>
            <person name="Li C."/>
            <person name="Ling F."/>
            <person name="Cooper D.N."/>
            <person name="Li Q."/>
            <person name="Li Y."/>
            <person name="van Gool A.J."/>
            <person name="Du H."/>
            <person name="Chen J."/>
            <person name="Chen R."/>
            <person name="Zhang P."/>
            <person name="Huang Z."/>
            <person name="Thompson J.R."/>
            <person name="Meng Y."/>
            <person name="Bai Y."/>
            <person name="Wang J."/>
            <person name="Zhuo M."/>
            <person name="Wang T."/>
            <person name="Huang Y."/>
            <person name="Wei L."/>
            <person name="Li J."/>
            <person name="Wang Z."/>
            <person name="Hu H."/>
            <person name="Yang P."/>
            <person name="Le L."/>
            <person name="Stenson P.D."/>
            <person name="Li B."/>
            <person name="Liu X."/>
            <person name="Ball E.V."/>
            <person name="An N."/>
            <person name="Huang Q."/>
            <person name="Zhang Y."/>
            <person name="Fan W."/>
            <person name="Zhang X."/>
            <person name="Li Y."/>
            <person name="Wang W."/>
            <person name="Katze M.G."/>
            <person name="Su B."/>
            <person name="Nielsen R."/>
            <person name="Yang H."/>
            <person name="Wang J."/>
            <person name="Wang X."/>
            <person name="Wang J."/>
        </authorList>
    </citation>
    <scope>NUCLEOTIDE SEQUENCE [LARGE SCALE GENOMIC DNA]</scope>
    <source>
        <strain evidence="13">CR-5</strain>
    </source>
</reference>
<protein>
    <recommendedName>
        <fullName evidence="10">Beta-1,4-N-acetylgalactosaminyltransferase</fullName>
        <ecNumber evidence="10">2.4.1.244</ecNumber>
    </recommendedName>
</protein>
<evidence type="ECO:0000256" key="7">
    <source>
        <dbReference type="ARBA" id="ARBA00023034"/>
    </source>
</evidence>
<dbReference type="PANTHER" id="PTHR12369:SF46">
    <property type="entry name" value="N-ACETYL-BETA-GLUCOSAMINYL-GLYCOPROTEIN 4-BETA-N-ACETYLGALACTOSAMINYLTRANSFERASE 1"/>
    <property type="match status" value="1"/>
</dbReference>
<dbReference type="InterPro" id="IPR008428">
    <property type="entry name" value="Chond_GalNAc"/>
</dbReference>
<evidence type="ECO:0000256" key="2">
    <source>
        <dbReference type="ARBA" id="ARBA00009239"/>
    </source>
</evidence>
<keyword evidence="4" id="KW-0812">Transmembrane</keyword>
<accession>G7NBC6</accession>
<dbReference type="EMBL" id="CM001266">
    <property type="protein sequence ID" value="EHH22526.1"/>
    <property type="molecule type" value="Genomic_DNA"/>
</dbReference>
<dbReference type="GO" id="GO:0032580">
    <property type="term" value="C:Golgi cisterna membrane"/>
    <property type="evidence" value="ECO:0007669"/>
    <property type="project" value="UniProtKB-SubCell"/>
</dbReference>
<dbReference type="GO" id="GO:0033842">
    <property type="term" value="F:N-acetyl-beta-glucosaminyl-derivative 4-beta-N-acetylgalactosaminyltransferase activity"/>
    <property type="evidence" value="ECO:0007669"/>
    <property type="project" value="UniProtKB-EC"/>
</dbReference>
<dbReference type="Proteomes" id="UP000013456">
    <property type="component" value="Chromosome 14"/>
</dbReference>
<proteinExistence type="inferred from homology"/>
<dbReference type="FunFam" id="3.90.550.10:FF:000063">
    <property type="entry name" value="Beta-1,4-N-acetylgalactosaminyltransferase"/>
    <property type="match status" value="1"/>
</dbReference>
<keyword evidence="7 10" id="KW-0333">Golgi apparatus</keyword>
<feature type="region of interest" description="Disordered" evidence="11">
    <location>
        <begin position="1"/>
        <end position="42"/>
    </location>
</feature>
<evidence type="ECO:0000256" key="11">
    <source>
        <dbReference type="SAM" id="MobiDB-lite"/>
    </source>
</evidence>
<evidence type="ECO:0000256" key="10">
    <source>
        <dbReference type="RuleBase" id="RU364016"/>
    </source>
</evidence>
<comment type="similarity">
    <text evidence="2 10">Belongs to the chondroitin N-acetylgalactosaminyltransferase family.</text>
</comment>
<feature type="non-terminal residue" evidence="13">
    <location>
        <position position="1"/>
    </location>
</feature>
<keyword evidence="5 10" id="KW-0735">Signal-anchor</keyword>
<keyword evidence="6" id="KW-1133">Transmembrane helix</keyword>
<dbReference type="PANTHER" id="PTHR12369">
    <property type="entry name" value="CHONDROITIN SYNTHASE"/>
    <property type="match status" value="1"/>
</dbReference>
<evidence type="ECO:0000256" key="5">
    <source>
        <dbReference type="ARBA" id="ARBA00022968"/>
    </source>
</evidence>
<comment type="catalytic activity">
    <reaction evidence="9 10">
        <text>an N-acetyl-beta-D-glucosaminyl derivative + UDP-N-acetyl-alpha-D-galactosamine = an N-acetyl-beta-D-galactosaminyl-(1-&gt;4)-N-acetyl-beta-D-glucosaminyl derivative + UDP + H(+)</text>
        <dbReference type="Rhea" id="RHEA:20493"/>
        <dbReference type="ChEBI" id="CHEBI:15378"/>
        <dbReference type="ChEBI" id="CHEBI:58223"/>
        <dbReference type="ChEBI" id="CHEBI:61631"/>
        <dbReference type="ChEBI" id="CHEBI:67138"/>
        <dbReference type="ChEBI" id="CHEBI:138027"/>
        <dbReference type="EC" id="2.4.1.244"/>
    </reaction>
</comment>
<feature type="domain" description="PA14" evidence="12">
    <location>
        <begin position="56"/>
        <end position="225"/>
    </location>
</feature>
<comment type="subcellular location">
    <subcellularLocation>
        <location evidence="1 10">Golgi apparatus</location>
        <location evidence="1 10">Golgi stack membrane</location>
        <topology evidence="1 10">Single-pass type II membrane protein</topology>
    </subcellularLocation>
</comment>
<sequence>DGEKLTSVTDGRGVHAAPSTQRAEDSSESREEEPEGQDLDMLFPAGAGKLPLNFTHQTPPWREEYKGQVNLHVFEDWCGGAVGHLRRNLHFPLFPHTRTTVKKLAVSPKWKNYGLRIFGFIHPARGDVQFSVASDDNSEFWLSPDESPAAAQLVAFVGKTGSEWTAPGAFTKFSSQVSKPRRLMASRRYYFELLHKQDDRGSDHVEVGWRAFLPGLKFEVISSAHISLYTDESALKMDHVAHVPQSPASHVGGRLPQEDTSADMLRPDPRDTFFLTPRMESSSLENVLEPCAYAPTYVVKDFPIARYQGLQFVYLSFVYPNDYTRLTHMETDNKCFYRESPLYLERFSVGAVDFELLRSDWNDLRCNVSGNLQLPEAEAVDVAAQYMERLNARHGGRFALLRIVNVEKRRDSARGSRFLLELELQERGGGRLRLSEYVFLRLPGAHVGDADRGSPEPAPAASMRPDGRPELCRPLRLAWRQDVMVHFIVPVKNQARWVAQFLADMAALHARTGDSRFSVVLVDFESEDMDVERALRTARLPRYQYLRRTGNFERSAGLQAGVDAVEDASSIVFLCDLHIHFPPNILDGIRKHCVEGRLAFAPVVMRLSCGSSPRDPHGYWEVNGFGLFGIYKSDFDRVGGMNTEEFRDQWGGEDWELLDRVLQAGLEVERLRLRNFYHHYHSKRGMWSVRSRKGSHTGA</sequence>
<dbReference type="InterPro" id="IPR037524">
    <property type="entry name" value="PA14/GLEYA"/>
</dbReference>
<name>G7NBC6_MACMU</name>
<dbReference type="Gene3D" id="3.90.550.10">
    <property type="entry name" value="Spore Coat Polysaccharide Biosynthesis Protein SpsA, Chain A"/>
    <property type="match status" value="1"/>
</dbReference>
<dbReference type="SUPFAM" id="SSF53448">
    <property type="entry name" value="Nucleotide-diphospho-sugar transferases"/>
    <property type="match status" value="1"/>
</dbReference>
<dbReference type="InterPro" id="IPR011658">
    <property type="entry name" value="PA14_dom"/>
</dbReference>
<evidence type="ECO:0000259" key="12">
    <source>
        <dbReference type="PROSITE" id="PS51820"/>
    </source>
</evidence>
<feature type="non-terminal residue" evidence="13">
    <location>
        <position position="699"/>
    </location>
</feature>
<evidence type="ECO:0000313" key="13">
    <source>
        <dbReference type="EMBL" id="EHH22526.1"/>
    </source>
</evidence>
<dbReference type="SMART" id="SM00758">
    <property type="entry name" value="PA14"/>
    <property type="match status" value="1"/>
</dbReference>
<dbReference type="InterPro" id="IPR029044">
    <property type="entry name" value="Nucleotide-diphossugar_trans"/>
</dbReference>
<organism evidence="13">
    <name type="scientific">Macaca mulatta</name>
    <name type="common">Rhesus macaque</name>
    <dbReference type="NCBI Taxonomy" id="9544"/>
    <lineage>
        <taxon>Eukaryota</taxon>
        <taxon>Metazoa</taxon>
        <taxon>Chordata</taxon>
        <taxon>Craniata</taxon>
        <taxon>Vertebrata</taxon>
        <taxon>Euteleostomi</taxon>
        <taxon>Mammalia</taxon>
        <taxon>Eutheria</taxon>
        <taxon>Euarchontoglires</taxon>
        <taxon>Primates</taxon>
        <taxon>Haplorrhini</taxon>
        <taxon>Catarrhini</taxon>
        <taxon>Cercopithecidae</taxon>
        <taxon>Cercopithecinae</taxon>
        <taxon>Macaca</taxon>
    </lineage>
</organism>
<keyword evidence="8" id="KW-0472">Membrane</keyword>
<evidence type="ECO:0000256" key="9">
    <source>
        <dbReference type="ARBA" id="ARBA00052364"/>
    </source>
</evidence>
<dbReference type="InterPro" id="IPR051227">
    <property type="entry name" value="CS_glycosyltransferase"/>
</dbReference>
<dbReference type="AlphaFoldDB" id="G7NBC6"/>
<dbReference type="EC" id="2.4.1.244" evidence="10"/>
<dbReference type="PROSITE" id="PS51820">
    <property type="entry name" value="PA14"/>
    <property type="match status" value="1"/>
</dbReference>
<comment type="function">
    <text evidence="10">Transfers N-acetylgalactosamine (GalNAc) from UDP-GalNAc to N-acetylglucosamine-beta-benzyl with a beta-1,4-linkage to form N,N'-diacetyllactosediamine, GalNAc-beta-1,4-GlcNAc structures in N-linked glycans and probably O-linked glycans.</text>
</comment>
<dbReference type="Pfam" id="PF05679">
    <property type="entry name" value="CHGN"/>
    <property type="match status" value="1"/>
</dbReference>
<gene>
    <name evidence="13" type="ORF">EGK_05811</name>
</gene>
<evidence type="ECO:0000256" key="1">
    <source>
        <dbReference type="ARBA" id="ARBA00004447"/>
    </source>
</evidence>
<evidence type="ECO:0000256" key="8">
    <source>
        <dbReference type="ARBA" id="ARBA00023136"/>
    </source>
</evidence>
<keyword evidence="3 10" id="KW-0808">Transferase</keyword>
<evidence type="ECO:0000256" key="4">
    <source>
        <dbReference type="ARBA" id="ARBA00022692"/>
    </source>
</evidence>
<evidence type="ECO:0000256" key="6">
    <source>
        <dbReference type="ARBA" id="ARBA00022989"/>
    </source>
</evidence>
<evidence type="ECO:0000256" key="3">
    <source>
        <dbReference type="ARBA" id="ARBA00022679"/>
    </source>
</evidence>